<accession>A0ABP9QH30</accession>
<dbReference type="Proteomes" id="UP001500547">
    <property type="component" value="Unassembled WGS sequence"/>
</dbReference>
<evidence type="ECO:0000313" key="2">
    <source>
        <dbReference type="Proteomes" id="UP001500547"/>
    </source>
</evidence>
<evidence type="ECO:0000313" key="1">
    <source>
        <dbReference type="EMBL" id="GAA5161725.1"/>
    </source>
</evidence>
<proteinExistence type="predicted"/>
<dbReference type="Gene3D" id="3.40.50.150">
    <property type="entry name" value="Vaccinia Virus protein VP39"/>
    <property type="match status" value="1"/>
</dbReference>
<reference evidence="2" key="1">
    <citation type="journal article" date="2019" name="Int. J. Syst. Evol. Microbiol.">
        <title>The Global Catalogue of Microorganisms (GCM) 10K type strain sequencing project: providing services to taxonomists for standard genome sequencing and annotation.</title>
        <authorList>
            <consortium name="The Broad Institute Genomics Platform"/>
            <consortium name="The Broad Institute Genome Sequencing Center for Infectious Disease"/>
            <person name="Wu L."/>
            <person name="Ma J."/>
        </authorList>
    </citation>
    <scope>NUCLEOTIDE SEQUENCE [LARGE SCALE GENOMIC DNA]</scope>
    <source>
        <strain evidence="2">JCM 18715</strain>
    </source>
</reference>
<dbReference type="EMBL" id="BAABLD010000005">
    <property type="protein sequence ID" value="GAA5161725.1"/>
    <property type="molecule type" value="Genomic_DNA"/>
</dbReference>
<sequence length="260" mass="30130">MFSITMNAVLGRIQQWEQLVRPREQLARRKDAPWKRSYQPVVANLLRELSPRNVLDVPSGEGWLRPELDDCCVLDGIDLYAERPAGYRSFTRHNLDDGLPESLGRYEAIVSCEGIEHFGNPELFLRTARRHLVPGGMLVVSTPNTWHPAARLQYLLRGFFPSFPCLVGRVQSGDHMHIMPWSFPQLYLYLHLAGFRNIRLHGMPERKPKHLFEWLFGLPQALYCRHKYRRATSPVQRAFWRQAGSRQSVFGRRLLVTATA</sequence>
<gene>
    <name evidence="1" type="ORF">GCM10025770_11390</name>
</gene>
<comment type="caution">
    <text evidence="1">The sequence shown here is derived from an EMBL/GenBank/DDBJ whole genome shotgun (WGS) entry which is preliminary data.</text>
</comment>
<protein>
    <recommendedName>
        <fullName evidence="3">Class I SAM-dependent methyltransferase</fullName>
    </recommendedName>
</protein>
<dbReference type="SUPFAM" id="SSF53335">
    <property type="entry name" value="S-adenosyl-L-methionine-dependent methyltransferases"/>
    <property type="match status" value="1"/>
</dbReference>
<dbReference type="InterPro" id="IPR029063">
    <property type="entry name" value="SAM-dependent_MTases_sf"/>
</dbReference>
<keyword evidence="2" id="KW-1185">Reference proteome</keyword>
<name>A0ABP9QH30_9RHOO</name>
<evidence type="ECO:0008006" key="3">
    <source>
        <dbReference type="Google" id="ProtNLM"/>
    </source>
</evidence>
<organism evidence="1 2">
    <name type="scientific">Viridibacterium curvum</name>
    <dbReference type="NCBI Taxonomy" id="1101404"/>
    <lineage>
        <taxon>Bacteria</taxon>
        <taxon>Pseudomonadati</taxon>
        <taxon>Pseudomonadota</taxon>
        <taxon>Betaproteobacteria</taxon>
        <taxon>Rhodocyclales</taxon>
        <taxon>Rhodocyclaceae</taxon>
        <taxon>Viridibacterium</taxon>
    </lineage>
</organism>
<dbReference type="Pfam" id="PF13489">
    <property type="entry name" value="Methyltransf_23"/>
    <property type="match status" value="1"/>
</dbReference>